<reference evidence="1 2" key="1">
    <citation type="submission" date="2015-10" db="EMBL/GenBank/DDBJ databases">
        <title>Genome analyses suggest a sexual origin of heterokaryosis in a supposedly ancient asexual fungus.</title>
        <authorList>
            <person name="Ropars J."/>
            <person name="Sedzielewska K."/>
            <person name="Noel J."/>
            <person name="Charron P."/>
            <person name="Farinelli L."/>
            <person name="Marton T."/>
            <person name="Kruger M."/>
            <person name="Pelin A."/>
            <person name="Brachmann A."/>
            <person name="Corradi N."/>
        </authorList>
    </citation>
    <scope>NUCLEOTIDE SEQUENCE [LARGE SCALE GENOMIC DNA]</scope>
    <source>
        <strain evidence="1 2">A4</strain>
    </source>
</reference>
<evidence type="ECO:0000313" key="2">
    <source>
        <dbReference type="Proteomes" id="UP000234323"/>
    </source>
</evidence>
<dbReference type="AlphaFoldDB" id="A0A2I1GBQ6"/>
<name>A0A2I1GBQ6_9GLOM</name>
<evidence type="ECO:0000313" key="1">
    <source>
        <dbReference type="EMBL" id="PKY44055.1"/>
    </source>
</evidence>
<sequence length="115" mass="13499">MAFGPFGEYISDSEDENYPTWPCLNKKDDGSICGKRYCIRHYKSPLNKMCASCNRPISVLIRMKTDKFLPEHSANSYEEAGRKWSRIEALRPIHSQTGFRIMYKKNWLESRKKSE</sequence>
<organism evidence="1 2">
    <name type="scientific">Rhizophagus irregularis</name>
    <dbReference type="NCBI Taxonomy" id="588596"/>
    <lineage>
        <taxon>Eukaryota</taxon>
        <taxon>Fungi</taxon>
        <taxon>Fungi incertae sedis</taxon>
        <taxon>Mucoromycota</taxon>
        <taxon>Glomeromycotina</taxon>
        <taxon>Glomeromycetes</taxon>
        <taxon>Glomerales</taxon>
        <taxon>Glomeraceae</taxon>
        <taxon>Rhizophagus</taxon>
    </lineage>
</organism>
<proteinExistence type="predicted"/>
<comment type="caution">
    <text evidence="1">The sequence shown here is derived from an EMBL/GenBank/DDBJ whole genome shotgun (WGS) entry which is preliminary data.</text>
</comment>
<accession>A0A2I1GBQ6</accession>
<dbReference type="EMBL" id="LLXI01000297">
    <property type="protein sequence ID" value="PKY44055.1"/>
    <property type="molecule type" value="Genomic_DNA"/>
</dbReference>
<dbReference type="Proteomes" id="UP000234323">
    <property type="component" value="Unassembled WGS sequence"/>
</dbReference>
<dbReference type="VEuPathDB" id="FungiDB:FUN_004364"/>
<keyword evidence="2" id="KW-1185">Reference proteome</keyword>
<protein>
    <submittedName>
        <fullName evidence="1">Uncharacterized protein</fullName>
    </submittedName>
</protein>
<gene>
    <name evidence="1" type="ORF">RhiirA4_418744</name>
</gene>